<evidence type="ECO:0000313" key="3">
    <source>
        <dbReference type="Proteomes" id="UP000265768"/>
    </source>
</evidence>
<dbReference type="SMART" id="SM00347">
    <property type="entry name" value="HTH_MARR"/>
    <property type="match status" value="1"/>
</dbReference>
<keyword evidence="3" id="KW-1185">Reference proteome</keyword>
<dbReference type="PROSITE" id="PS50995">
    <property type="entry name" value="HTH_MARR_2"/>
    <property type="match status" value="1"/>
</dbReference>
<dbReference type="Gene3D" id="1.10.10.10">
    <property type="entry name" value="Winged helix-like DNA-binding domain superfamily/Winged helix DNA-binding domain"/>
    <property type="match status" value="1"/>
</dbReference>
<dbReference type="InterPro" id="IPR036390">
    <property type="entry name" value="WH_DNA-bd_sf"/>
</dbReference>
<dbReference type="InterPro" id="IPR036388">
    <property type="entry name" value="WH-like_DNA-bd_sf"/>
</dbReference>
<protein>
    <submittedName>
        <fullName evidence="2">MarR family transcriptional regulator</fullName>
    </submittedName>
</protein>
<dbReference type="InterPro" id="IPR000835">
    <property type="entry name" value="HTH_MarR-typ"/>
</dbReference>
<feature type="domain" description="HTH marR-type" evidence="1">
    <location>
        <begin position="8"/>
        <end position="144"/>
    </location>
</feature>
<dbReference type="PANTHER" id="PTHR33164:SF99">
    <property type="entry name" value="MARR FAMILY REGULATORY PROTEIN"/>
    <property type="match status" value="1"/>
</dbReference>
<accession>A0A3A4BFB3</accession>
<organism evidence="2 3">
    <name type="scientific">Bailinhaonella thermotolerans</name>
    <dbReference type="NCBI Taxonomy" id="1070861"/>
    <lineage>
        <taxon>Bacteria</taxon>
        <taxon>Bacillati</taxon>
        <taxon>Actinomycetota</taxon>
        <taxon>Actinomycetes</taxon>
        <taxon>Streptosporangiales</taxon>
        <taxon>Streptosporangiaceae</taxon>
        <taxon>Bailinhaonella</taxon>
    </lineage>
</organism>
<dbReference type="RefSeq" id="WP_119926122.1">
    <property type="nucleotide sequence ID" value="NZ_QZEY01000003.1"/>
</dbReference>
<gene>
    <name evidence="2" type="ORF">D5H75_09940</name>
</gene>
<proteinExistence type="predicted"/>
<dbReference type="PANTHER" id="PTHR33164">
    <property type="entry name" value="TRANSCRIPTIONAL REGULATOR, MARR FAMILY"/>
    <property type="match status" value="1"/>
</dbReference>
<dbReference type="Pfam" id="PF12802">
    <property type="entry name" value="MarR_2"/>
    <property type="match status" value="1"/>
</dbReference>
<dbReference type="OrthoDB" id="5195026at2"/>
<dbReference type="Proteomes" id="UP000265768">
    <property type="component" value="Unassembled WGS sequence"/>
</dbReference>
<reference evidence="2 3" key="1">
    <citation type="submission" date="2018-09" db="EMBL/GenBank/DDBJ databases">
        <title>YIM 75507 draft genome.</title>
        <authorList>
            <person name="Tang S."/>
            <person name="Feng Y."/>
        </authorList>
    </citation>
    <scope>NUCLEOTIDE SEQUENCE [LARGE SCALE GENOMIC DNA]</scope>
    <source>
        <strain evidence="2 3">YIM 75507</strain>
    </source>
</reference>
<dbReference type="PRINTS" id="PR00598">
    <property type="entry name" value="HTHMARR"/>
</dbReference>
<sequence length="152" mass="16550">MSLADGDRARGWRALAALQNRIEDRIERALQEAHDLSVNEFCALHLLSQAGEGHLRMQQLADRLVLSQSATTRLVSRMEERGLLTRTLDAADRRGICARSTEAGRRLLAKAVPTHNSALDDALAEASELPELGPLVTALESLDVKVEESASA</sequence>
<evidence type="ECO:0000313" key="2">
    <source>
        <dbReference type="EMBL" id="RJL33162.1"/>
    </source>
</evidence>
<dbReference type="InterPro" id="IPR039422">
    <property type="entry name" value="MarR/SlyA-like"/>
</dbReference>
<evidence type="ECO:0000259" key="1">
    <source>
        <dbReference type="PROSITE" id="PS50995"/>
    </source>
</evidence>
<dbReference type="GO" id="GO:0003700">
    <property type="term" value="F:DNA-binding transcription factor activity"/>
    <property type="evidence" value="ECO:0007669"/>
    <property type="project" value="InterPro"/>
</dbReference>
<dbReference type="SUPFAM" id="SSF46785">
    <property type="entry name" value="Winged helix' DNA-binding domain"/>
    <property type="match status" value="1"/>
</dbReference>
<dbReference type="AlphaFoldDB" id="A0A3A4BFB3"/>
<comment type="caution">
    <text evidence="2">The sequence shown here is derived from an EMBL/GenBank/DDBJ whole genome shotgun (WGS) entry which is preliminary data.</text>
</comment>
<name>A0A3A4BFB3_9ACTN</name>
<dbReference type="GO" id="GO:0006950">
    <property type="term" value="P:response to stress"/>
    <property type="evidence" value="ECO:0007669"/>
    <property type="project" value="TreeGrafter"/>
</dbReference>
<dbReference type="EMBL" id="QZEY01000003">
    <property type="protein sequence ID" value="RJL33162.1"/>
    <property type="molecule type" value="Genomic_DNA"/>
</dbReference>